<name>A0A6B1ILG1_9EURY</name>
<feature type="region of interest" description="Disordered" evidence="1">
    <location>
        <begin position="1"/>
        <end position="30"/>
    </location>
</feature>
<evidence type="ECO:0000313" key="3">
    <source>
        <dbReference type="EMBL" id="MYL67022.1"/>
    </source>
</evidence>
<sequence length="247" mass="25595">MDTPETEAAEGGADRSRPLPEGTPLAFADRDPTAIDDATELYLLDRHSAADGTVRVQVLGWERDGDLVRVAYALPTGERLRDRYRWPTAGRYDESDFLALVRGLGYPPGAANLIAGEFARARSENGRWRIVTGRRSDGERDSDAASGASGGERDSDAASGGERAEPATAAGERAAVSDAPSGLRERVRRLDPMATGSAAVVLLVLAVVIPATLATLTGGLTAASTALGGVLGAAALATLRLSIAAVS</sequence>
<comment type="caution">
    <text evidence="3">The sequence shown here is derived from an EMBL/GenBank/DDBJ whole genome shotgun (WGS) entry which is preliminary data.</text>
</comment>
<evidence type="ECO:0000313" key="4">
    <source>
        <dbReference type="Proteomes" id="UP000452321"/>
    </source>
</evidence>
<feature type="transmembrane region" description="Helical" evidence="2">
    <location>
        <begin position="193"/>
        <end position="216"/>
    </location>
</feature>
<reference evidence="3 4" key="1">
    <citation type="submission" date="2019-11" db="EMBL/GenBank/DDBJ databases">
        <title>Genome sequences of 17 halophilic strains isolated from different environments.</title>
        <authorList>
            <person name="Furrow R.E."/>
        </authorList>
    </citation>
    <scope>NUCLEOTIDE SEQUENCE [LARGE SCALE GENOMIC DNA]</scope>
    <source>
        <strain evidence="3 4">22502_06_Cabo</strain>
    </source>
</reference>
<feature type="transmembrane region" description="Helical" evidence="2">
    <location>
        <begin position="222"/>
        <end position="243"/>
    </location>
</feature>
<evidence type="ECO:0000256" key="2">
    <source>
        <dbReference type="SAM" id="Phobius"/>
    </source>
</evidence>
<accession>A0A6B1ILG1</accession>
<keyword evidence="2" id="KW-0812">Transmembrane</keyword>
<dbReference type="AlphaFoldDB" id="A0A6B1ILG1"/>
<keyword evidence="2" id="KW-0472">Membrane</keyword>
<gene>
    <name evidence="3" type="ORF">GLW30_04690</name>
</gene>
<protein>
    <submittedName>
        <fullName evidence="3">Uncharacterized protein</fullName>
    </submittedName>
</protein>
<evidence type="ECO:0000256" key="1">
    <source>
        <dbReference type="SAM" id="MobiDB-lite"/>
    </source>
</evidence>
<dbReference type="Proteomes" id="UP000452321">
    <property type="component" value="Unassembled WGS sequence"/>
</dbReference>
<feature type="region of interest" description="Disordered" evidence="1">
    <location>
        <begin position="130"/>
        <end position="180"/>
    </location>
</feature>
<dbReference type="EMBL" id="WMFC01000004">
    <property type="protein sequence ID" value="MYL67022.1"/>
    <property type="molecule type" value="Genomic_DNA"/>
</dbReference>
<dbReference type="RefSeq" id="WP_008366654.1">
    <property type="nucleotide sequence ID" value="NZ_WMFC01000004.1"/>
</dbReference>
<feature type="compositionally biased region" description="Basic and acidic residues" evidence="1">
    <location>
        <begin position="134"/>
        <end position="143"/>
    </location>
</feature>
<keyword evidence="2" id="KW-1133">Transmembrane helix</keyword>
<organism evidence="3 4">
    <name type="scientific">Halorubrum distributum</name>
    <dbReference type="NCBI Taxonomy" id="29283"/>
    <lineage>
        <taxon>Archaea</taxon>
        <taxon>Methanobacteriati</taxon>
        <taxon>Methanobacteriota</taxon>
        <taxon>Stenosarchaea group</taxon>
        <taxon>Halobacteria</taxon>
        <taxon>Halobacteriales</taxon>
        <taxon>Haloferacaceae</taxon>
        <taxon>Halorubrum</taxon>
        <taxon>Halorubrum distributum group</taxon>
    </lineage>
</organism>
<proteinExistence type="predicted"/>